<proteinExistence type="predicted"/>
<feature type="signal peptide" evidence="2">
    <location>
        <begin position="1"/>
        <end position="19"/>
    </location>
</feature>
<dbReference type="GeneID" id="110234362"/>
<reference evidence="4" key="1">
    <citation type="submission" date="2022-11" db="UniProtKB">
        <authorList>
            <consortium name="EnsemblMetazoa"/>
        </authorList>
    </citation>
    <scope>IDENTIFICATION</scope>
</reference>
<protein>
    <recommendedName>
        <fullName evidence="3">DUF4773 domain-containing protein</fullName>
    </recommendedName>
</protein>
<name>A0A913WX21_EXADI</name>
<dbReference type="KEGG" id="epa:110234362"/>
<sequence>MNTVLIVFLLGSCLIAVSKQTKKLIKNEENAVDLSDDSHQVFAWSGSGLSEDKNNEHGEDETPDDDENVSENISGMASASGEDLEKRKKVKSDLEMDAGCKCEGLTCECCLNVDVKILQGEACIDARALPDENAVQVSLVWNGETKASVKKSLKHVSFCHSIVPTTEGCVTIRDISLDSEKFGGCISLKVTLPFYEDTFELGCFHTNIEEALNEAVNDVPIRLRHGRWYERKQTKIKAKKTTPRHIHKKNT</sequence>
<organism evidence="4 5">
    <name type="scientific">Exaiptasia diaphana</name>
    <name type="common">Tropical sea anemone</name>
    <name type="synonym">Aiptasia pulchella</name>
    <dbReference type="NCBI Taxonomy" id="2652724"/>
    <lineage>
        <taxon>Eukaryota</taxon>
        <taxon>Metazoa</taxon>
        <taxon>Cnidaria</taxon>
        <taxon>Anthozoa</taxon>
        <taxon>Hexacorallia</taxon>
        <taxon>Actiniaria</taxon>
        <taxon>Aiptasiidae</taxon>
        <taxon>Exaiptasia</taxon>
    </lineage>
</organism>
<evidence type="ECO:0000256" key="1">
    <source>
        <dbReference type="SAM" id="MobiDB-lite"/>
    </source>
</evidence>
<dbReference type="Proteomes" id="UP000887567">
    <property type="component" value="Unplaced"/>
</dbReference>
<dbReference type="RefSeq" id="XP_020895398.1">
    <property type="nucleotide sequence ID" value="XM_021039739.2"/>
</dbReference>
<feature type="chain" id="PRO_5037448486" description="DUF4773 domain-containing protein" evidence="2">
    <location>
        <begin position="20"/>
        <end position="251"/>
    </location>
</feature>
<keyword evidence="2" id="KW-0732">Signal</keyword>
<dbReference type="Pfam" id="PF15998">
    <property type="entry name" value="DUF4773"/>
    <property type="match status" value="1"/>
</dbReference>
<evidence type="ECO:0000256" key="2">
    <source>
        <dbReference type="SAM" id="SignalP"/>
    </source>
</evidence>
<evidence type="ECO:0000259" key="3">
    <source>
        <dbReference type="Pfam" id="PF15998"/>
    </source>
</evidence>
<keyword evidence="5" id="KW-1185">Reference proteome</keyword>
<evidence type="ECO:0000313" key="5">
    <source>
        <dbReference type="Proteomes" id="UP000887567"/>
    </source>
</evidence>
<feature type="domain" description="DUF4773" evidence="3">
    <location>
        <begin position="100"/>
        <end position="206"/>
    </location>
</feature>
<feature type="compositionally biased region" description="Acidic residues" evidence="1">
    <location>
        <begin position="58"/>
        <end position="69"/>
    </location>
</feature>
<dbReference type="EnsemblMetazoa" id="XM_021039739.2">
    <property type="protein sequence ID" value="XP_020895398.1"/>
    <property type="gene ID" value="LOC110234362"/>
</dbReference>
<dbReference type="InterPro" id="IPR031941">
    <property type="entry name" value="DUF4773"/>
</dbReference>
<dbReference type="AlphaFoldDB" id="A0A913WX21"/>
<evidence type="ECO:0000313" key="4">
    <source>
        <dbReference type="EnsemblMetazoa" id="XP_020895398.1"/>
    </source>
</evidence>
<accession>A0A913WX21</accession>
<feature type="region of interest" description="Disordered" evidence="1">
    <location>
        <begin position="45"/>
        <end position="86"/>
    </location>
</feature>